<evidence type="ECO:0000313" key="2">
    <source>
        <dbReference type="EMBL" id="KAK8568721.1"/>
    </source>
</evidence>
<feature type="domain" description="RNase H type-1" evidence="1">
    <location>
        <begin position="69"/>
        <end position="119"/>
    </location>
</feature>
<dbReference type="Pfam" id="PF13456">
    <property type="entry name" value="RVT_3"/>
    <property type="match status" value="1"/>
</dbReference>
<dbReference type="InterPro" id="IPR002156">
    <property type="entry name" value="RNaseH_domain"/>
</dbReference>
<accession>A0ABR2F183</accession>
<dbReference type="EMBL" id="JBBPBM010000009">
    <property type="protein sequence ID" value="KAK8568721.1"/>
    <property type="molecule type" value="Genomic_DNA"/>
</dbReference>
<organism evidence="2 3">
    <name type="scientific">Hibiscus sabdariffa</name>
    <name type="common">roselle</name>
    <dbReference type="NCBI Taxonomy" id="183260"/>
    <lineage>
        <taxon>Eukaryota</taxon>
        <taxon>Viridiplantae</taxon>
        <taxon>Streptophyta</taxon>
        <taxon>Embryophyta</taxon>
        <taxon>Tracheophyta</taxon>
        <taxon>Spermatophyta</taxon>
        <taxon>Magnoliopsida</taxon>
        <taxon>eudicotyledons</taxon>
        <taxon>Gunneridae</taxon>
        <taxon>Pentapetalae</taxon>
        <taxon>rosids</taxon>
        <taxon>malvids</taxon>
        <taxon>Malvales</taxon>
        <taxon>Malvaceae</taxon>
        <taxon>Malvoideae</taxon>
        <taxon>Hibiscus</taxon>
    </lineage>
</organism>
<evidence type="ECO:0000259" key="1">
    <source>
        <dbReference type="Pfam" id="PF13456"/>
    </source>
</evidence>
<gene>
    <name evidence="2" type="ORF">V6N12_007264</name>
</gene>
<dbReference type="CDD" id="cd06222">
    <property type="entry name" value="RNase_H_like"/>
    <property type="match status" value="1"/>
</dbReference>
<dbReference type="InterPro" id="IPR044730">
    <property type="entry name" value="RNase_H-like_dom_plant"/>
</dbReference>
<protein>
    <recommendedName>
        <fullName evidence="1">RNase H type-1 domain-containing protein</fullName>
    </recommendedName>
</protein>
<name>A0ABR2F183_9ROSI</name>
<evidence type="ECO:0000313" key="3">
    <source>
        <dbReference type="Proteomes" id="UP001472677"/>
    </source>
</evidence>
<comment type="caution">
    <text evidence="2">The sequence shown here is derived from an EMBL/GenBank/DDBJ whole genome shotgun (WGS) entry which is preliminary data.</text>
</comment>
<reference evidence="2 3" key="1">
    <citation type="journal article" date="2024" name="G3 (Bethesda)">
        <title>Genome assembly of Hibiscus sabdariffa L. provides insights into metabolisms of medicinal natural products.</title>
        <authorList>
            <person name="Kim T."/>
        </authorList>
    </citation>
    <scope>NUCLEOTIDE SEQUENCE [LARGE SCALE GENOMIC DNA]</scope>
    <source>
        <strain evidence="2">TK-2024</strain>
        <tissue evidence="2">Old leaves</tissue>
    </source>
</reference>
<keyword evidence="3" id="KW-1185">Reference proteome</keyword>
<proteinExistence type="predicted"/>
<sequence>MVVVQFFTSLFTSTSFGSSSYECYATKIIPLAINRVLLILIPKGRLLRITLLSLRKLFTLCIGRLGGKVGWLNSDSRAACGGVLRDHNESWLLGFAKFVGVCTAEEAKLWGIYTGLLLA</sequence>
<dbReference type="Proteomes" id="UP001472677">
    <property type="component" value="Unassembled WGS sequence"/>
</dbReference>